<keyword evidence="3" id="KW-1185">Reference proteome</keyword>
<dbReference type="SUPFAM" id="SSF103501">
    <property type="entry name" value="Respiratory nitrate reductase 1 gamma chain"/>
    <property type="match status" value="1"/>
</dbReference>
<proteinExistence type="predicted"/>
<dbReference type="STRING" id="1121400.SAMN02746065_105128"/>
<feature type="transmembrane region" description="Helical" evidence="1">
    <location>
        <begin position="175"/>
        <end position="199"/>
    </location>
</feature>
<dbReference type="Gene3D" id="1.20.950.20">
    <property type="entry name" value="Transmembrane di-heme cytochromes, Chain C"/>
    <property type="match status" value="1"/>
</dbReference>
<feature type="transmembrane region" description="Helical" evidence="1">
    <location>
        <begin position="104"/>
        <end position="129"/>
    </location>
</feature>
<gene>
    <name evidence="2" type="ORF">SAMN02746065_105128</name>
</gene>
<dbReference type="Proteomes" id="UP000192418">
    <property type="component" value="Unassembled WGS sequence"/>
</dbReference>
<sequence>MHSIYSFVTGPLAWLAFIVFIGGSAFRFYSLYSLARKKDALVFEYMNLKFALRSIGHWLTPFGTRNMNLNPAMTVVTFAFHICLFLVPLFVFAHVIMWKESFNISWFTLPGVLADLMTLVVIFSCGFFLYRRIMLPEVRYLTTAVDYLILFIVAAPFITGFWVYHQWAGFPTMTILHILSGEIMLVAIPFTKLFHMFLFPFTRGYMGSEFGSVRMAKDW</sequence>
<reference evidence="2 3" key="1">
    <citation type="submission" date="2017-04" db="EMBL/GenBank/DDBJ databases">
        <authorList>
            <person name="Afonso C.L."/>
            <person name="Miller P.J."/>
            <person name="Scott M.A."/>
            <person name="Spackman E."/>
            <person name="Goraichik I."/>
            <person name="Dimitrov K.M."/>
            <person name="Suarez D.L."/>
            <person name="Swayne D.E."/>
        </authorList>
    </citation>
    <scope>NUCLEOTIDE SEQUENCE [LARGE SCALE GENOMIC DNA]</scope>
    <source>
        <strain evidence="2 3">DSM 3385</strain>
    </source>
</reference>
<dbReference type="InterPro" id="IPR036197">
    <property type="entry name" value="NarG-like_sf"/>
</dbReference>
<keyword evidence="1" id="KW-1133">Transmembrane helix</keyword>
<dbReference type="NCBIfam" id="NF045723">
    <property type="entry name" value="memb_anch_TmcC"/>
    <property type="match status" value="1"/>
</dbReference>
<keyword evidence="1" id="KW-0472">Membrane</keyword>
<feature type="transmembrane region" description="Helical" evidence="1">
    <location>
        <begin position="75"/>
        <end position="98"/>
    </location>
</feature>
<dbReference type="OrthoDB" id="5450521at2"/>
<dbReference type="AlphaFoldDB" id="A0A1W2AIT1"/>
<accession>A0A1W2AIT1</accession>
<organism evidence="2 3">
    <name type="scientific">Desulfocicer vacuolatum DSM 3385</name>
    <dbReference type="NCBI Taxonomy" id="1121400"/>
    <lineage>
        <taxon>Bacteria</taxon>
        <taxon>Pseudomonadati</taxon>
        <taxon>Thermodesulfobacteriota</taxon>
        <taxon>Desulfobacteria</taxon>
        <taxon>Desulfobacterales</taxon>
        <taxon>Desulfobacteraceae</taxon>
        <taxon>Desulfocicer</taxon>
    </lineage>
</organism>
<evidence type="ECO:0000313" key="3">
    <source>
        <dbReference type="Proteomes" id="UP000192418"/>
    </source>
</evidence>
<name>A0A1W2AIT1_9BACT</name>
<feature type="transmembrane region" description="Helical" evidence="1">
    <location>
        <begin position="141"/>
        <end position="163"/>
    </location>
</feature>
<keyword evidence="1" id="KW-0812">Transmembrane</keyword>
<feature type="transmembrane region" description="Helical" evidence="1">
    <location>
        <begin position="12"/>
        <end position="29"/>
    </location>
</feature>
<protein>
    <submittedName>
        <fullName evidence="2">Nitrate reductase gamma subunit</fullName>
    </submittedName>
</protein>
<dbReference type="RefSeq" id="WP_084067659.1">
    <property type="nucleotide sequence ID" value="NZ_FWXY01000005.1"/>
</dbReference>
<dbReference type="EMBL" id="FWXY01000005">
    <property type="protein sequence ID" value="SMC60596.1"/>
    <property type="molecule type" value="Genomic_DNA"/>
</dbReference>
<evidence type="ECO:0000313" key="2">
    <source>
        <dbReference type="EMBL" id="SMC60596.1"/>
    </source>
</evidence>
<evidence type="ECO:0000256" key="1">
    <source>
        <dbReference type="SAM" id="Phobius"/>
    </source>
</evidence>